<comment type="similarity">
    <text evidence="1">Belongs to the NARF family.</text>
</comment>
<feature type="domain" description="Iron hydrogenase large subunit C-terminal" evidence="3">
    <location>
        <begin position="156"/>
        <end position="371"/>
    </location>
</feature>
<dbReference type="SUPFAM" id="SSF53920">
    <property type="entry name" value="Fe-only hydrogenase"/>
    <property type="match status" value="1"/>
</dbReference>
<keyword evidence="4" id="KW-1185">Reference proteome</keyword>
<accession>A0A915I5Z8</accession>
<dbReference type="Proteomes" id="UP000887565">
    <property type="component" value="Unplaced"/>
</dbReference>
<dbReference type="InterPro" id="IPR050340">
    <property type="entry name" value="Cytosolic_Fe-S_CAF"/>
</dbReference>
<proteinExistence type="inferred from homology"/>
<dbReference type="Gene3D" id="3.40.950.10">
    <property type="entry name" value="Fe-only Hydrogenase (Larger Subunit), Chain L, domain 3"/>
    <property type="match status" value="1"/>
</dbReference>
<dbReference type="Pfam" id="PF02906">
    <property type="entry name" value="Fe_hyd_lg_C"/>
    <property type="match status" value="1"/>
</dbReference>
<evidence type="ECO:0000313" key="4">
    <source>
        <dbReference type="Proteomes" id="UP000887565"/>
    </source>
</evidence>
<organism evidence="4 5">
    <name type="scientific">Romanomermis culicivorax</name>
    <name type="common">Nematode worm</name>
    <dbReference type="NCBI Taxonomy" id="13658"/>
    <lineage>
        <taxon>Eukaryota</taxon>
        <taxon>Metazoa</taxon>
        <taxon>Ecdysozoa</taxon>
        <taxon>Nematoda</taxon>
        <taxon>Enoplea</taxon>
        <taxon>Dorylaimia</taxon>
        <taxon>Mermithida</taxon>
        <taxon>Mermithoidea</taxon>
        <taxon>Mermithidae</taxon>
        <taxon>Romanomermis</taxon>
    </lineage>
</organism>
<evidence type="ECO:0000313" key="5">
    <source>
        <dbReference type="WBParaSite" id="nRc.2.0.1.t09559-RA"/>
    </source>
</evidence>
<dbReference type="PANTHER" id="PTHR11615">
    <property type="entry name" value="NITRATE, FORMATE, IRON DEHYDROGENASE"/>
    <property type="match status" value="1"/>
</dbReference>
<dbReference type="OMA" id="GYLHHVL"/>
<evidence type="ECO:0000256" key="2">
    <source>
        <dbReference type="ARBA" id="ARBA00025700"/>
    </source>
</evidence>
<dbReference type="Gene3D" id="3.40.50.1780">
    <property type="match status" value="1"/>
</dbReference>
<dbReference type="WBParaSite" id="nRc.2.0.1.t09559-RA">
    <property type="protein sequence ID" value="nRc.2.0.1.t09559-RA"/>
    <property type="gene ID" value="nRc.2.0.1.g09559"/>
</dbReference>
<evidence type="ECO:0000256" key="1">
    <source>
        <dbReference type="ARBA" id="ARBA00006596"/>
    </source>
</evidence>
<dbReference type="InterPro" id="IPR009016">
    <property type="entry name" value="Fe_hydrogenase"/>
</dbReference>
<dbReference type="AlphaFoldDB" id="A0A915I5Z8"/>
<evidence type="ECO:0000259" key="3">
    <source>
        <dbReference type="Pfam" id="PF02906"/>
    </source>
</evidence>
<sequence>MKAGFSGILQLTDLNDFIAPSQECIKPILVEKSTSAIKQPSKIKVETDGTYVEIDQRGTKNPLKQAQITLNDCLACSGCVTSAETILIQQQSSQEFLNALNKKKENSDLKIVLSVSPQSLASLAAKYCLNLEELTEKLQNFLYGLGVDYILDTSIGWICYAEKTYGDVIIPHLSQVRSPQAIMGALVKNYMAKKFDFLPENIYHSTIMPCFDKKLEASRDDFLLPGTSLREVDCVLSTAELDEILTSYNFSDYKSNNKSSNDFLKFRDQNGRILSHSGGGSGGYLENVFRYAVKEVFGVNVAENEPIPLSFSKNKDFREATLTLDGKCVLKMAYCYGFRNLQNIVQKLRRGKCSFDYVEAMACPGGCLNGGGQIRSTNFDDVCEKYESSTKMWPDNCEITNKIARDWFECEYENEKAVQLLYTDYHVIEKAVLPLAIKW</sequence>
<dbReference type="InterPro" id="IPR004108">
    <property type="entry name" value="Fe_hydrogenase_lsu_C"/>
</dbReference>
<name>A0A915I5Z8_ROMCU</name>
<protein>
    <submittedName>
        <fullName evidence="5">Iron hydrogenase large subunit C-terminal domain-containing protein</fullName>
    </submittedName>
</protein>
<reference evidence="5" key="1">
    <citation type="submission" date="2022-11" db="UniProtKB">
        <authorList>
            <consortium name="WormBaseParasite"/>
        </authorList>
    </citation>
    <scope>IDENTIFICATION</scope>
</reference>
<comment type="function">
    <text evidence="2">Component of the cytosolic iron-sulfur (Fe/S) protein assembly machinery. Required for maturation of extramitochondrial Fe/S proteins.</text>
</comment>